<name>A0AAX6G8F0_IRIPA</name>
<keyword evidence="2" id="KW-0238">DNA-binding</keyword>
<reference evidence="5" key="1">
    <citation type="journal article" date="2023" name="GigaByte">
        <title>Genome assembly of the bearded iris, Iris pallida Lam.</title>
        <authorList>
            <person name="Bruccoleri R.E."/>
            <person name="Oakeley E.J."/>
            <person name="Faust A.M.E."/>
            <person name="Altorfer M."/>
            <person name="Dessus-Babus S."/>
            <person name="Burckhardt D."/>
            <person name="Oertli M."/>
            <person name="Naumann U."/>
            <person name="Petersen F."/>
            <person name="Wong J."/>
        </authorList>
    </citation>
    <scope>NUCLEOTIDE SEQUENCE</scope>
    <source>
        <strain evidence="5">GSM-AAB239-AS_SAM_17_03QT</strain>
    </source>
</reference>
<feature type="region of interest" description="Disordered" evidence="3">
    <location>
        <begin position="381"/>
        <end position="412"/>
    </location>
</feature>
<dbReference type="InterPro" id="IPR035979">
    <property type="entry name" value="RBD_domain_sf"/>
</dbReference>
<dbReference type="PRINTS" id="PR00929">
    <property type="entry name" value="ATHOOK"/>
</dbReference>
<feature type="compositionally biased region" description="Basic residues" evidence="3">
    <location>
        <begin position="736"/>
        <end position="746"/>
    </location>
</feature>
<feature type="region of interest" description="Disordered" evidence="3">
    <location>
        <begin position="517"/>
        <end position="561"/>
    </location>
</feature>
<proteinExistence type="predicted"/>
<dbReference type="GO" id="GO:0005634">
    <property type="term" value="C:nucleus"/>
    <property type="evidence" value="ECO:0007669"/>
    <property type="project" value="InterPro"/>
</dbReference>
<feature type="compositionally biased region" description="Basic and acidic residues" evidence="3">
    <location>
        <begin position="709"/>
        <end position="719"/>
    </location>
</feature>
<dbReference type="Proteomes" id="UP001140949">
    <property type="component" value="Unassembled WGS sequence"/>
</dbReference>
<dbReference type="PROSITE" id="PS50812">
    <property type="entry name" value="PWWP"/>
    <property type="match status" value="1"/>
</dbReference>
<dbReference type="InterPro" id="IPR000116">
    <property type="entry name" value="HMGA"/>
</dbReference>
<evidence type="ECO:0000259" key="4">
    <source>
        <dbReference type="PROSITE" id="PS50812"/>
    </source>
</evidence>
<dbReference type="GO" id="GO:0000785">
    <property type="term" value="C:chromatin"/>
    <property type="evidence" value="ECO:0007669"/>
    <property type="project" value="InterPro"/>
</dbReference>
<feature type="region of interest" description="Disordered" evidence="3">
    <location>
        <begin position="575"/>
        <end position="791"/>
    </location>
</feature>
<feature type="compositionally biased region" description="Basic residues" evidence="3">
    <location>
        <begin position="690"/>
        <end position="700"/>
    </location>
</feature>
<feature type="compositionally biased region" description="Basic and acidic residues" evidence="3">
    <location>
        <begin position="655"/>
        <end position="682"/>
    </location>
</feature>
<feature type="compositionally biased region" description="Basic and acidic residues" evidence="3">
    <location>
        <begin position="575"/>
        <end position="584"/>
    </location>
</feature>
<keyword evidence="6" id="KW-1185">Reference proteome</keyword>
<evidence type="ECO:0000256" key="3">
    <source>
        <dbReference type="SAM" id="MobiDB-lite"/>
    </source>
</evidence>
<evidence type="ECO:0000256" key="1">
    <source>
        <dbReference type="ARBA" id="ARBA00022737"/>
    </source>
</evidence>
<evidence type="ECO:0000256" key="2">
    <source>
        <dbReference type="ARBA" id="ARBA00023125"/>
    </source>
</evidence>
<dbReference type="SUPFAM" id="SSF63748">
    <property type="entry name" value="Tudor/PWWP/MBT"/>
    <property type="match status" value="1"/>
</dbReference>
<gene>
    <name evidence="5" type="ORF">M6B38_377915</name>
</gene>
<dbReference type="InterPro" id="IPR053063">
    <property type="entry name" value="PWWP_domain_containing_PDP"/>
</dbReference>
<feature type="compositionally biased region" description="Basic and acidic residues" evidence="3">
    <location>
        <begin position="616"/>
        <end position="628"/>
    </location>
</feature>
<dbReference type="AlphaFoldDB" id="A0AAX6G8F0"/>
<dbReference type="CDD" id="cd00590">
    <property type="entry name" value="RRM_SF"/>
    <property type="match status" value="1"/>
</dbReference>
<feature type="region of interest" description="Disordered" evidence="3">
    <location>
        <begin position="891"/>
        <end position="923"/>
    </location>
</feature>
<comment type="caution">
    <text evidence="5">The sequence shown here is derived from an EMBL/GenBank/DDBJ whole genome shotgun (WGS) entry which is preliminary data.</text>
</comment>
<dbReference type="PANTHER" id="PTHR42851:SF4">
    <property type="entry name" value="PWWP DOMAIN-CONTAINING PROTEIN"/>
    <property type="match status" value="1"/>
</dbReference>
<dbReference type="InterPro" id="IPR017956">
    <property type="entry name" value="AT_hook_DNA-bd_motif"/>
</dbReference>
<dbReference type="Pfam" id="PF02178">
    <property type="entry name" value="AT_hook"/>
    <property type="match status" value="7"/>
</dbReference>
<evidence type="ECO:0000313" key="5">
    <source>
        <dbReference type="EMBL" id="KAJ6824974.1"/>
    </source>
</evidence>
<dbReference type="GO" id="GO:0006355">
    <property type="term" value="P:regulation of DNA-templated transcription"/>
    <property type="evidence" value="ECO:0007669"/>
    <property type="project" value="InterPro"/>
</dbReference>
<protein>
    <recommendedName>
        <fullName evidence="4">PWWP domain-containing protein</fullName>
    </recommendedName>
</protein>
<dbReference type="Gene3D" id="2.30.30.140">
    <property type="match status" value="1"/>
</dbReference>
<feature type="region of interest" description="Disordered" evidence="3">
    <location>
        <begin position="935"/>
        <end position="1083"/>
    </location>
</feature>
<organism evidence="5 6">
    <name type="scientific">Iris pallida</name>
    <name type="common">Sweet iris</name>
    <dbReference type="NCBI Taxonomy" id="29817"/>
    <lineage>
        <taxon>Eukaryota</taxon>
        <taxon>Viridiplantae</taxon>
        <taxon>Streptophyta</taxon>
        <taxon>Embryophyta</taxon>
        <taxon>Tracheophyta</taxon>
        <taxon>Spermatophyta</taxon>
        <taxon>Magnoliopsida</taxon>
        <taxon>Liliopsida</taxon>
        <taxon>Asparagales</taxon>
        <taxon>Iridaceae</taxon>
        <taxon>Iridoideae</taxon>
        <taxon>Irideae</taxon>
        <taxon>Iris</taxon>
    </lineage>
</organism>
<evidence type="ECO:0000313" key="6">
    <source>
        <dbReference type="Proteomes" id="UP001140949"/>
    </source>
</evidence>
<sequence>MASAAETLTKETEEGAEANNRPTSDGAEEFLDAPETLAPADGGDPMDVDKEEEKSRVLNASETLVDVGDSAVVAGENLDVEEEKVCVRSAPATLVSVDDGDSAVVAKVNLDHYGEKVAVQNAYETLIPVEEGDSTMVTEESPVGNGEKVPDSEKRVPESVYAVKIDDGDGRVPYYLPHGEDNAGFSATDMVWGKVKRHPWWPGQIFDPKYTSDLASKHQKKDQLLVAYFGDKTFAWCEQSQLKPFVSAFAQMERQTGMDAFTNAVKDAIEEVSRRVELGMSCLCAADEAYTNLKYRVVENAGIREGTCCSVLDKGLIVNSFEPKRLLEFVVALARCPSWGVDTLELATAKAQVKGFYRSKGRAELPVFVISGGLLDNDNYVTPPKSKKSGKSNAEDSAVKKSRGRPKKLKDVSERKLKDVLEEKLTDVLEDAKEDVKVASDDSAVLSGKKRPRGRPSKDQNESENGNGGKGVPEDAKEDVKVVSDDSATLSGKKAQVKGFYRSKGRAELPVFVIGGGLLDNDNYVTPPKSKKSGKSNAEDSDVKKSRGRPKKLKDVSERKLKDVLEEKLTDVLEDAKEDVKVVSDDSAMLSGKKRPRGRPSKVQNESENGNGGKGVPEDAKEDVKVVSDDSATLSGKKRPRGRPRKVQNASENGEGGKLKDVPEKKLKDVPEDAKEDVKVVSDDSAVLSGKKRPRGRPRKVQNASENGEGGKLKDVPEDAKEDVEVVNDDSATLSGKKRPRGRPRKVQNASENGKRGASGWKSAPRASAKKHDDDDPNHHGKGRSRKKRVDYLEMVSQPSSARNMSVKVGERIHNVSSQVQGSPPIFKYNSDELQSLESTRMRSVTKKEYASTYEMLSQLCWVAVDPMGMYSFLSMTVSFFTDYRATISTDSSEELMPSKSKEGKRGRKKKTVDSDPELSDVPMADSYWNDLLLQSSPEREPVSRGRKKKTVDSDPELSDVPMADSYWNDLLLQSSPEREPVSRGRKRKKGSKGKKQKKAKSAAMVDNERGPKVNTSSPSPTDHQELAGVGPSSYVVGRIEEAGEGPNSNAAGKIEGAEEVPRSDAMEKFEQAEGPGSSSVETPTALILSFTEPDALPTEADLMRIFSHFGPLKEAETEILRKTNRAKVVFKSRTDAELAFSSAGKYSVFGSALVSYRLRYLQPLPNGSPGNSAQDKKDTTH</sequence>
<feature type="compositionally biased region" description="Basic and acidic residues" evidence="3">
    <location>
        <begin position="472"/>
        <end position="484"/>
    </location>
</feature>
<feature type="compositionally biased region" description="Basic residues" evidence="3">
    <location>
        <begin position="780"/>
        <end position="789"/>
    </location>
</feature>
<dbReference type="EMBL" id="JANAVB010021796">
    <property type="protein sequence ID" value="KAJ6824974.1"/>
    <property type="molecule type" value="Genomic_DNA"/>
</dbReference>
<feature type="compositionally biased region" description="Basic residues" evidence="3">
    <location>
        <begin position="636"/>
        <end position="646"/>
    </location>
</feature>
<dbReference type="SMART" id="SM00384">
    <property type="entry name" value="AT_hook"/>
    <property type="match status" value="8"/>
</dbReference>
<feature type="compositionally biased region" description="Basic and acidic residues" evidence="3">
    <location>
        <begin position="770"/>
        <end position="779"/>
    </location>
</feature>
<dbReference type="SMART" id="SM00293">
    <property type="entry name" value="PWWP"/>
    <property type="match status" value="1"/>
</dbReference>
<feature type="compositionally biased region" description="Basic and acidic residues" evidence="3">
    <location>
        <begin position="1056"/>
        <end position="1072"/>
    </location>
</feature>
<dbReference type="GO" id="GO:0003677">
    <property type="term" value="F:DNA binding"/>
    <property type="evidence" value="ECO:0007669"/>
    <property type="project" value="UniProtKB-KW"/>
</dbReference>
<feature type="region of interest" description="Disordered" evidence="3">
    <location>
        <begin position="439"/>
        <end position="500"/>
    </location>
</feature>
<feature type="region of interest" description="Disordered" evidence="3">
    <location>
        <begin position="1"/>
        <end position="55"/>
    </location>
</feature>
<reference evidence="5" key="2">
    <citation type="submission" date="2023-04" db="EMBL/GenBank/DDBJ databases">
        <authorList>
            <person name="Bruccoleri R.E."/>
            <person name="Oakeley E.J."/>
            <person name="Faust A.-M."/>
            <person name="Dessus-Babus S."/>
            <person name="Altorfer M."/>
            <person name="Burckhardt D."/>
            <person name="Oertli M."/>
            <person name="Naumann U."/>
            <person name="Petersen F."/>
            <person name="Wong J."/>
        </authorList>
    </citation>
    <scope>NUCLEOTIDE SEQUENCE</scope>
    <source>
        <strain evidence="5">GSM-AAB239-AS_SAM_17_03QT</strain>
        <tissue evidence="5">Leaf</tissue>
    </source>
</reference>
<dbReference type="InterPro" id="IPR000313">
    <property type="entry name" value="PWWP_dom"/>
</dbReference>
<accession>A0AAX6G8F0</accession>
<dbReference type="SUPFAM" id="SSF54928">
    <property type="entry name" value="RNA-binding domain, RBD"/>
    <property type="match status" value="1"/>
</dbReference>
<dbReference type="PANTHER" id="PTHR42851">
    <property type="entry name" value="ALDOLASE-RELATED"/>
    <property type="match status" value="1"/>
</dbReference>
<feature type="domain" description="PWWP" evidence="4">
    <location>
        <begin position="187"/>
        <end position="248"/>
    </location>
</feature>
<dbReference type="PRINTS" id="PR00930">
    <property type="entry name" value="HIGHMOBLTYIY"/>
</dbReference>
<dbReference type="CDD" id="cd05162">
    <property type="entry name" value="PWWP"/>
    <property type="match status" value="1"/>
</dbReference>
<keyword evidence="1" id="KW-0677">Repeat</keyword>
<dbReference type="Pfam" id="PF00855">
    <property type="entry name" value="PWWP"/>
    <property type="match status" value="1"/>
</dbReference>
<feature type="compositionally biased region" description="Basic residues" evidence="3">
    <location>
        <begin position="984"/>
        <end position="1001"/>
    </location>
</feature>